<name>A0ABP7DAY3_9MICC</name>
<keyword evidence="4" id="KW-1185">Reference proteome</keyword>
<dbReference type="Proteomes" id="UP001501536">
    <property type="component" value="Unassembled WGS sequence"/>
</dbReference>
<keyword evidence="2" id="KW-0812">Transmembrane</keyword>
<organism evidence="3 4">
    <name type="scientific">Zhihengliuella alba</name>
    <dbReference type="NCBI Taxonomy" id="547018"/>
    <lineage>
        <taxon>Bacteria</taxon>
        <taxon>Bacillati</taxon>
        <taxon>Actinomycetota</taxon>
        <taxon>Actinomycetes</taxon>
        <taxon>Micrococcales</taxon>
        <taxon>Micrococcaceae</taxon>
        <taxon>Zhihengliuella</taxon>
    </lineage>
</organism>
<feature type="transmembrane region" description="Helical" evidence="2">
    <location>
        <begin position="148"/>
        <end position="167"/>
    </location>
</feature>
<feature type="compositionally biased region" description="Polar residues" evidence="1">
    <location>
        <begin position="1"/>
        <end position="10"/>
    </location>
</feature>
<evidence type="ECO:0000256" key="1">
    <source>
        <dbReference type="SAM" id="MobiDB-lite"/>
    </source>
</evidence>
<protein>
    <recommendedName>
        <fullName evidence="5">DUF2127 domain-containing protein</fullName>
    </recommendedName>
</protein>
<evidence type="ECO:0000313" key="3">
    <source>
        <dbReference type="EMBL" id="GAA3701980.1"/>
    </source>
</evidence>
<feature type="region of interest" description="Disordered" evidence="1">
    <location>
        <begin position="1"/>
        <end position="55"/>
    </location>
</feature>
<sequence>MTHDPQSPNPAGQPGQPNRPDQPAQNPYGQSAGGQPGQQPGSKFGTDAYDPNQYGGTAAEPKQFGLLKKVTIASAVLFVISFIAGLPAATDTAMLREQMEATGAPVDESMLQMAQNMAIGTTVATAVVGLALYALVIIGLYKRQNWARILGIVFAILSVLGGVWSLFNSGAVMAMGGVGVLSIVLGVITLIVNIYWLVLAFNPRVAEYLRKPRPAAF</sequence>
<evidence type="ECO:0008006" key="5">
    <source>
        <dbReference type="Google" id="ProtNLM"/>
    </source>
</evidence>
<dbReference type="EMBL" id="BAABCJ010000002">
    <property type="protein sequence ID" value="GAA3701980.1"/>
    <property type="molecule type" value="Genomic_DNA"/>
</dbReference>
<feature type="transmembrane region" description="Helical" evidence="2">
    <location>
        <begin position="70"/>
        <end position="89"/>
    </location>
</feature>
<feature type="transmembrane region" description="Helical" evidence="2">
    <location>
        <begin position="117"/>
        <end position="141"/>
    </location>
</feature>
<proteinExistence type="predicted"/>
<gene>
    <name evidence="3" type="ORF">GCM10022377_14530</name>
</gene>
<evidence type="ECO:0000313" key="4">
    <source>
        <dbReference type="Proteomes" id="UP001501536"/>
    </source>
</evidence>
<accession>A0ABP7DAY3</accession>
<reference evidence="4" key="1">
    <citation type="journal article" date="2019" name="Int. J. Syst. Evol. Microbiol.">
        <title>The Global Catalogue of Microorganisms (GCM) 10K type strain sequencing project: providing services to taxonomists for standard genome sequencing and annotation.</title>
        <authorList>
            <consortium name="The Broad Institute Genomics Platform"/>
            <consortium name="The Broad Institute Genome Sequencing Center for Infectious Disease"/>
            <person name="Wu L."/>
            <person name="Ma J."/>
        </authorList>
    </citation>
    <scope>NUCLEOTIDE SEQUENCE [LARGE SCALE GENOMIC DNA]</scope>
    <source>
        <strain evidence="4">JCM 16961</strain>
    </source>
</reference>
<comment type="caution">
    <text evidence="3">The sequence shown here is derived from an EMBL/GenBank/DDBJ whole genome shotgun (WGS) entry which is preliminary data.</text>
</comment>
<evidence type="ECO:0000256" key="2">
    <source>
        <dbReference type="SAM" id="Phobius"/>
    </source>
</evidence>
<keyword evidence="2" id="KW-0472">Membrane</keyword>
<feature type="transmembrane region" description="Helical" evidence="2">
    <location>
        <begin position="173"/>
        <end position="201"/>
    </location>
</feature>
<dbReference type="RefSeq" id="WP_344882184.1">
    <property type="nucleotide sequence ID" value="NZ_BAABCJ010000002.1"/>
</dbReference>
<keyword evidence="2" id="KW-1133">Transmembrane helix</keyword>